<sequence length="146" mass="16237">MAEGGSKDVPGIRVILRQGVVRSVVSEARVIMTLVVVCGQGHNRKSENSTTEGFDRNALLIPSGRSRKKARNNEKYDILQQIVRLSEILDTPFAYALYPTKEPGDFRHPTTAHPTAASRQTFRSRCRQRGVDARDPSSVTNDIELC</sequence>
<accession>A0A8X6MVT3</accession>
<protein>
    <submittedName>
        <fullName evidence="2">Uncharacterized protein</fullName>
    </submittedName>
</protein>
<reference evidence="2" key="1">
    <citation type="submission" date="2020-08" db="EMBL/GenBank/DDBJ databases">
        <title>Multicomponent nature underlies the extraordinary mechanical properties of spider dragline silk.</title>
        <authorList>
            <person name="Kono N."/>
            <person name="Nakamura H."/>
            <person name="Mori M."/>
            <person name="Yoshida Y."/>
            <person name="Ohtoshi R."/>
            <person name="Malay A.D."/>
            <person name="Moran D.A.P."/>
            <person name="Tomita M."/>
            <person name="Numata K."/>
            <person name="Arakawa K."/>
        </authorList>
    </citation>
    <scope>NUCLEOTIDE SEQUENCE</scope>
</reference>
<feature type="region of interest" description="Disordered" evidence="1">
    <location>
        <begin position="105"/>
        <end position="141"/>
    </location>
</feature>
<name>A0A8X6MVT3_NEPPI</name>
<comment type="caution">
    <text evidence="2">The sequence shown here is derived from an EMBL/GenBank/DDBJ whole genome shotgun (WGS) entry which is preliminary data.</text>
</comment>
<dbReference type="Proteomes" id="UP000887013">
    <property type="component" value="Unassembled WGS sequence"/>
</dbReference>
<gene>
    <name evidence="2" type="ORF">NPIL_375751</name>
</gene>
<proteinExistence type="predicted"/>
<keyword evidence="3" id="KW-1185">Reference proteome</keyword>
<evidence type="ECO:0000256" key="1">
    <source>
        <dbReference type="SAM" id="MobiDB-lite"/>
    </source>
</evidence>
<evidence type="ECO:0000313" key="2">
    <source>
        <dbReference type="EMBL" id="GFS80241.1"/>
    </source>
</evidence>
<organism evidence="2 3">
    <name type="scientific">Nephila pilipes</name>
    <name type="common">Giant wood spider</name>
    <name type="synonym">Nephila maculata</name>
    <dbReference type="NCBI Taxonomy" id="299642"/>
    <lineage>
        <taxon>Eukaryota</taxon>
        <taxon>Metazoa</taxon>
        <taxon>Ecdysozoa</taxon>
        <taxon>Arthropoda</taxon>
        <taxon>Chelicerata</taxon>
        <taxon>Arachnida</taxon>
        <taxon>Araneae</taxon>
        <taxon>Araneomorphae</taxon>
        <taxon>Entelegynae</taxon>
        <taxon>Araneoidea</taxon>
        <taxon>Nephilidae</taxon>
        <taxon>Nephila</taxon>
    </lineage>
</organism>
<evidence type="ECO:0000313" key="3">
    <source>
        <dbReference type="Proteomes" id="UP000887013"/>
    </source>
</evidence>
<dbReference type="AlphaFoldDB" id="A0A8X6MVT3"/>
<dbReference type="EMBL" id="BMAW01097540">
    <property type="protein sequence ID" value="GFS80241.1"/>
    <property type="molecule type" value="Genomic_DNA"/>
</dbReference>